<reference evidence="2" key="1">
    <citation type="submission" date="2020-11" db="EMBL/GenBank/DDBJ databases">
        <title>Chlorella ohadii genome sequencing and assembly.</title>
        <authorList>
            <person name="Murik O."/>
            <person name="Treves H."/>
            <person name="Kedem I."/>
            <person name="Shotland Y."/>
            <person name="Kaplan A."/>
        </authorList>
    </citation>
    <scope>NUCLEOTIDE SEQUENCE</scope>
    <source>
        <strain evidence="2">1</strain>
    </source>
</reference>
<dbReference type="AlphaFoldDB" id="A0AAD5E076"/>
<evidence type="ECO:0000313" key="3">
    <source>
        <dbReference type="Proteomes" id="UP001205105"/>
    </source>
</evidence>
<accession>A0AAD5E076</accession>
<feature type="region of interest" description="Disordered" evidence="1">
    <location>
        <begin position="457"/>
        <end position="501"/>
    </location>
</feature>
<feature type="compositionally biased region" description="Polar residues" evidence="1">
    <location>
        <begin position="1"/>
        <end position="13"/>
    </location>
</feature>
<feature type="region of interest" description="Disordered" evidence="1">
    <location>
        <begin position="1"/>
        <end position="47"/>
    </location>
</feature>
<gene>
    <name evidence="2" type="ORF">COHA_000082</name>
</gene>
<feature type="region of interest" description="Disordered" evidence="1">
    <location>
        <begin position="657"/>
        <end position="682"/>
    </location>
</feature>
<keyword evidence="3" id="KW-1185">Reference proteome</keyword>
<feature type="compositionally biased region" description="Low complexity" evidence="1">
    <location>
        <begin position="33"/>
        <end position="46"/>
    </location>
</feature>
<protein>
    <submittedName>
        <fullName evidence="2">Uncharacterized protein</fullName>
    </submittedName>
</protein>
<feature type="region of interest" description="Disordered" evidence="1">
    <location>
        <begin position="318"/>
        <end position="356"/>
    </location>
</feature>
<organism evidence="2 3">
    <name type="scientific">Chlorella ohadii</name>
    <dbReference type="NCBI Taxonomy" id="2649997"/>
    <lineage>
        <taxon>Eukaryota</taxon>
        <taxon>Viridiplantae</taxon>
        <taxon>Chlorophyta</taxon>
        <taxon>core chlorophytes</taxon>
        <taxon>Trebouxiophyceae</taxon>
        <taxon>Chlorellales</taxon>
        <taxon>Chlorellaceae</taxon>
        <taxon>Chlorella clade</taxon>
        <taxon>Chlorella</taxon>
    </lineage>
</organism>
<feature type="compositionally biased region" description="Low complexity" evidence="1">
    <location>
        <begin position="570"/>
        <end position="586"/>
    </location>
</feature>
<feature type="compositionally biased region" description="Polar residues" evidence="1">
    <location>
        <begin position="486"/>
        <end position="496"/>
    </location>
</feature>
<dbReference type="EMBL" id="JADXDR010000003">
    <property type="protein sequence ID" value="KAI7846371.1"/>
    <property type="molecule type" value="Genomic_DNA"/>
</dbReference>
<name>A0AAD5E076_9CHLO</name>
<proteinExistence type="predicted"/>
<evidence type="ECO:0000256" key="1">
    <source>
        <dbReference type="SAM" id="MobiDB-lite"/>
    </source>
</evidence>
<dbReference type="Proteomes" id="UP001205105">
    <property type="component" value="Unassembled WGS sequence"/>
</dbReference>
<feature type="region of interest" description="Disordered" evidence="1">
    <location>
        <begin position="542"/>
        <end position="587"/>
    </location>
</feature>
<feature type="compositionally biased region" description="Low complexity" evidence="1">
    <location>
        <begin position="542"/>
        <end position="558"/>
    </location>
</feature>
<sequence length="713" mass="73183">MFNTEPGPNSPWLNTDPRLAPDRTGLYWEAKQPGGRARPASAGAPSNQHRLGATVACGYGRAPTATVYTSAGTTLPTTALQSPQAMRDGGRGRLQAFAFSPGGFLGRGSFLGASASASAPTSPLDRRTLLYTRTAAGGTASQAVAAGGWGAAQRRQHEEPQGAVPQHHLPATDLLDRLALLRRLAPATDPVPRPPQLQDGVAQHGMAAQRPCAHAAAAAAQPQQPAPAGIKRWAWDDSLMTAGRPLTAGPAPGWRFCGEVEEPLPGEGPATTTAAAVLSAGGGQAALLVVRSPQQHRLCLGEEQEGEEEARWLAADRTAGDHGRRAAFRPPGPLKHKFGNKPQPRPRSAPGGGDKARVAGLRECGCPKSPRASGVIAAGTARHGCSSVTSRPQPTAADADVTTVEVTTGDGTTDVVVVSSPRPASGLDEDEQDVVAVAVTSSPSHRGGCSSEVVVVLPRPASPPPQPARPRQQPAAGASVPAGTRLTVSLPSNGRPSSYSIRADASSAAAAGSAGGSPIKAWRPAQQAQQAQLSQQVQQAQQTTTTTTTTTVSVDVVASPPPRQPGARPAHQQQQLEQSQQQPAAADHLQQLAGEIRRREQSFNSLLAELEAIQHKCAKLSGPACAKAPAAAQAGGAAAAGAAAGAAAVGGGVGLPRPRSGRQAAAAGQAGTAGKGRSGERDWSWQSLMDFEATIREQQRKLVEQGVLPPDYL</sequence>
<feature type="compositionally biased region" description="Low complexity" evidence="1">
    <location>
        <begin position="661"/>
        <end position="670"/>
    </location>
</feature>
<evidence type="ECO:0000313" key="2">
    <source>
        <dbReference type="EMBL" id="KAI7846371.1"/>
    </source>
</evidence>
<comment type="caution">
    <text evidence="2">The sequence shown here is derived from an EMBL/GenBank/DDBJ whole genome shotgun (WGS) entry which is preliminary data.</text>
</comment>